<sequence>MNRNPYFQGQATTPNTYYATPNQGQYTQNQYGQTQYDQYNPQAQYAGAFADQQARPGAMTYDDAMVKTLILLAVAVVSGAVTMGFTPTIGSNNILMLAIGTSLAAFVVGMIAAFQKMVKPWMAIGYALLEGVALGALTGAVDQFYPGVGLQAVLGTVIVVGVSVFLHVSGTVRTTPKGRRVVSVVLISYIIFGVMNLILVWTGVLDGFGMRSGTIGILLGLVIIAIAGYMLIGDLETVKLAVQKGAPREFAWTCAFGIVMTILWIYVEILRIAMIFASDR</sequence>
<feature type="transmembrane region" description="Helical" evidence="1">
    <location>
        <begin position="121"/>
        <end position="141"/>
    </location>
</feature>
<organism evidence="2 3">
    <name type="scientific">Ancrocorticia populi</name>
    <dbReference type="NCBI Taxonomy" id="2175228"/>
    <lineage>
        <taxon>Bacteria</taxon>
        <taxon>Bacillati</taxon>
        <taxon>Actinomycetota</taxon>
        <taxon>Actinomycetes</taxon>
        <taxon>Actinomycetales</taxon>
        <taxon>Actinomycetaceae</taxon>
        <taxon>Ancrocorticia</taxon>
    </lineage>
</organism>
<feature type="transmembrane region" description="Helical" evidence="1">
    <location>
        <begin position="181"/>
        <end position="201"/>
    </location>
</feature>
<keyword evidence="1" id="KW-0812">Transmembrane</keyword>
<keyword evidence="1" id="KW-1133">Transmembrane helix</keyword>
<evidence type="ECO:0000313" key="3">
    <source>
        <dbReference type="Proteomes" id="UP000245283"/>
    </source>
</evidence>
<dbReference type="EMBL" id="QETB01000001">
    <property type="protein sequence ID" value="PWF27288.1"/>
    <property type="molecule type" value="Genomic_DNA"/>
</dbReference>
<feature type="transmembrane region" description="Helical" evidence="1">
    <location>
        <begin position="147"/>
        <end position="169"/>
    </location>
</feature>
<comment type="caution">
    <text evidence="2">The sequence shown here is derived from an EMBL/GenBank/DDBJ whole genome shotgun (WGS) entry which is preliminary data.</text>
</comment>
<evidence type="ECO:0000256" key="1">
    <source>
        <dbReference type="SAM" id="Phobius"/>
    </source>
</evidence>
<accession>A0A2V1K750</accession>
<proteinExistence type="predicted"/>
<dbReference type="PANTHER" id="PTHR41282:SF1">
    <property type="entry name" value="CONSERVED TRANSMEMBRANE PROTEIN-RELATED"/>
    <property type="match status" value="1"/>
</dbReference>
<dbReference type="PANTHER" id="PTHR41282">
    <property type="entry name" value="CONSERVED TRANSMEMBRANE PROTEIN-RELATED"/>
    <property type="match status" value="1"/>
</dbReference>
<name>A0A2V1K750_9ACTO</name>
<dbReference type="Pfam" id="PF12811">
    <property type="entry name" value="BaxI_1"/>
    <property type="match status" value="1"/>
</dbReference>
<dbReference type="InterPro" id="IPR010539">
    <property type="entry name" value="BaxI_1-like"/>
</dbReference>
<keyword evidence="3" id="KW-1185">Reference proteome</keyword>
<feature type="transmembrane region" description="Helical" evidence="1">
    <location>
        <begin position="69"/>
        <end position="88"/>
    </location>
</feature>
<dbReference type="AlphaFoldDB" id="A0A2V1K750"/>
<protein>
    <recommendedName>
        <fullName evidence="4">Bax inhibitor-1/YccA family protein</fullName>
    </recommendedName>
</protein>
<evidence type="ECO:0008006" key="4">
    <source>
        <dbReference type="Google" id="ProtNLM"/>
    </source>
</evidence>
<feature type="transmembrane region" description="Helical" evidence="1">
    <location>
        <begin position="252"/>
        <end position="277"/>
    </location>
</feature>
<gene>
    <name evidence="2" type="ORF">DD236_02540</name>
</gene>
<dbReference type="OrthoDB" id="116480at2"/>
<keyword evidence="1" id="KW-0472">Membrane</keyword>
<evidence type="ECO:0000313" key="2">
    <source>
        <dbReference type="EMBL" id="PWF27288.1"/>
    </source>
</evidence>
<feature type="transmembrane region" description="Helical" evidence="1">
    <location>
        <begin position="213"/>
        <end position="232"/>
    </location>
</feature>
<reference evidence="3" key="1">
    <citation type="submission" date="2018-05" db="EMBL/GenBank/DDBJ databases">
        <authorList>
            <person name="Li Y."/>
        </authorList>
    </citation>
    <scope>NUCLEOTIDE SEQUENCE [LARGE SCALE GENOMIC DNA]</scope>
    <source>
        <strain evidence="3">sk1b4</strain>
    </source>
</reference>
<feature type="transmembrane region" description="Helical" evidence="1">
    <location>
        <begin position="94"/>
        <end position="114"/>
    </location>
</feature>
<dbReference type="Proteomes" id="UP000245283">
    <property type="component" value="Unassembled WGS sequence"/>
</dbReference>